<dbReference type="Gene3D" id="3.30.200.20">
    <property type="entry name" value="Phosphorylase Kinase, domain 1"/>
    <property type="match status" value="1"/>
</dbReference>
<dbReference type="RefSeq" id="WP_289849166.1">
    <property type="nucleotide sequence ID" value="NZ_BAAABM010000017.1"/>
</dbReference>
<dbReference type="SMART" id="SM00220">
    <property type="entry name" value="S_TKc"/>
    <property type="match status" value="1"/>
</dbReference>
<feature type="compositionally biased region" description="Gly residues" evidence="8">
    <location>
        <begin position="302"/>
        <end position="346"/>
    </location>
</feature>
<organism evidence="10 11">
    <name type="scientific">Actinoallomurus spadix</name>
    <dbReference type="NCBI Taxonomy" id="79912"/>
    <lineage>
        <taxon>Bacteria</taxon>
        <taxon>Bacillati</taxon>
        <taxon>Actinomycetota</taxon>
        <taxon>Actinomycetes</taxon>
        <taxon>Streptosporangiales</taxon>
        <taxon>Thermomonosporaceae</taxon>
        <taxon>Actinoallomurus</taxon>
    </lineage>
</organism>
<proteinExistence type="predicted"/>
<evidence type="ECO:0000313" key="10">
    <source>
        <dbReference type="EMBL" id="GAA0336544.1"/>
    </source>
</evidence>
<evidence type="ECO:0000256" key="6">
    <source>
        <dbReference type="ARBA" id="ARBA00022840"/>
    </source>
</evidence>
<name>A0ABN0WGF0_9ACTN</name>
<comment type="caution">
    <text evidence="10">The sequence shown here is derived from an EMBL/GenBank/DDBJ whole genome shotgun (WGS) entry which is preliminary data.</text>
</comment>
<dbReference type="EMBL" id="BAAABM010000017">
    <property type="protein sequence ID" value="GAA0336544.1"/>
    <property type="molecule type" value="Genomic_DNA"/>
</dbReference>
<dbReference type="PROSITE" id="PS00107">
    <property type="entry name" value="PROTEIN_KINASE_ATP"/>
    <property type="match status" value="1"/>
</dbReference>
<feature type="compositionally biased region" description="Pro residues" evidence="8">
    <location>
        <begin position="398"/>
        <end position="409"/>
    </location>
</feature>
<evidence type="ECO:0000256" key="8">
    <source>
        <dbReference type="SAM" id="MobiDB-lite"/>
    </source>
</evidence>
<evidence type="ECO:0000256" key="2">
    <source>
        <dbReference type="ARBA" id="ARBA00022527"/>
    </source>
</evidence>
<evidence type="ECO:0000256" key="3">
    <source>
        <dbReference type="ARBA" id="ARBA00022679"/>
    </source>
</evidence>
<dbReference type="CDD" id="cd14014">
    <property type="entry name" value="STKc_PknB_like"/>
    <property type="match status" value="1"/>
</dbReference>
<accession>A0ABN0WGF0</accession>
<dbReference type="SUPFAM" id="SSF56112">
    <property type="entry name" value="Protein kinase-like (PK-like)"/>
    <property type="match status" value="1"/>
</dbReference>
<sequence length="644" mass="67037">MPLGEGSVLGSRYRLLSHIGRGGMGTVWRAHDDLLARDVAVKEVLFPPGLSDDERKVMYERTLREARSAARLNHPGIVTVHDVVEEDGRPCIVMEFVQARSLQEVIDEEGRLPPAQVAEIGAQVLAALRTAHAAGITHRDVKPANVLLAGAADEPISRSTRVVITDFGIATMEGDSTLTQTGLIMGSPAYIAPERARGDKASPASDLWSLGATLYAAVEGRSPHHRSEAMAALASVLSEEAPPPRHAGPLAPVLMGLLDKDPARRLTADQTAEGLTRAAHGTSPLPTSGPAPGDSPAAGNGPVMGTGPGTGPGSAMGTGRGNGPGMGGAPAAGTGPGAGNGAGTGPEGPPVPWRLAADTPPPPRHPSAAMADPLAGGRTYDPATARDFAPTGVGGPDPGGPPAPDPAGPSGPAFAPQDEAWMRAYDRATAPVATRTRVSRRRAVAITLAAVIVAVAIGLALPIDYSGGGERTPTPFDAGTKQPSPSASRSVSKTPAPTVPAGYHKVTTQDGSTLVVPRKWQHMINTSQSELWIDQATGSRVQVDTIPWKTSDPVQHWVQWGRKAPDNLPGFQWVARPHAVTERGWEAGDAEYSWTAGSHGTLYAIDRGFTVGRTQYSIMAADGSGKTARTYFDEVFRSFQPGAR</sequence>
<evidence type="ECO:0000259" key="9">
    <source>
        <dbReference type="PROSITE" id="PS50011"/>
    </source>
</evidence>
<keyword evidence="5" id="KW-0418">Kinase</keyword>
<evidence type="ECO:0000313" key="11">
    <source>
        <dbReference type="Proteomes" id="UP001501822"/>
    </source>
</evidence>
<dbReference type="PANTHER" id="PTHR43289">
    <property type="entry name" value="MITOGEN-ACTIVATED PROTEIN KINASE KINASE KINASE 20-RELATED"/>
    <property type="match status" value="1"/>
</dbReference>
<dbReference type="InterPro" id="IPR011009">
    <property type="entry name" value="Kinase-like_dom_sf"/>
</dbReference>
<dbReference type="PROSITE" id="PS00108">
    <property type="entry name" value="PROTEIN_KINASE_ST"/>
    <property type="match status" value="1"/>
</dbReference>
<dbReference type="PANTHER" id="PTHR43289:SF6">
    <property type="entry name" value="SERINE_THREONINE-PROTEIN KINASE NEKL-3"/>
    <property type="match status" value="1"/>
</dbReference>
<feature type="compositionally biased region" description="Polar residues" evidence="8">
    <location>
        <begin position="481"/>
        <end position="495"/>
    </location>
</feature>
<dbReference type="Gene3D" id="1.10.510.10">
    <property type="entry name" value="Transferase(Phosphotransferase) domain 1"/>
    <property type="match status" value="1"/>
</dbReference>
<keyword evidence="11" id="KW-1185">Reference proteome</keyword>
<feature type="region of interest" description="Disordered" evidence="8">
    <location>
        <begin position="471"/>
        <end position="505"/>
    </location>
</feature>
<evidence type="ECO:0000256" key="5">
    <source>
        <dbReference type="ARBA" id="ARBA00022777"/>
    </source>
</evidence>
<keyword evidence="3" id="KW-0808">Transferase</keyword>
<protein>
    <recommendedName>
        <fullName evidence="1">non-specific serine/threonine protein kinase</fullName>
        <ecNumber evidence="1">2.7.11.1</ecNumber>
    </recommendedName>
</protein>
<evidence type="ECO:0000256" key="7">
    <source>
        <dbReference type="PROSITE-ProRule" id="PRU10141"/>
    </source>
</evidence>
<evidence type="ECO:0000256" key="4">
    <source>
        <dbReference type="ARBA" id="ARBA00022741"/>
    </source>
</evidence>
<feature type="region of interest" description="Disordered" evidence="8">
    <location>
        <begin position="274"/>
        <end position="416"/>
    </location>
</feature>
<dbReference type="InterPro" id="IPR008271">
    <property type="entry name" value="Ser/Thr_kinase_AS"/>
</dbReference>
<dbReference type="InterPro" id="IPR017441">
    <property type="entry name" value="Protein_kinase_ATP_BS"/>
</dbReference>
<feature type="domain" description="Protein kinase" evidence="9">
    <location>
        <begin position="13"/>
        <end position="283"/>
    </location>
</feature>
<dbReference type="InterPro" id="IPR000719">
    <property type="entry name" value="Prot_kinase_dom"/>
</dbReference>
<dbReference type="PROSITE" id="PS50011">
    <property type="entry name" value="PROTEIN_KINASE_DOM"/>
    <property type="match status" value="1"/>
</dbReference>
<gene>
    <name evidence="10" type="ORF">GCM10010151_27750</name>
</gene>
<evidence type="ECO:0000256" key="1">
    <source>
        <dbReference type="ARBA" id="ARBA00012513"/>
    </source>
</evidence>
<keyword evidence="6 7" id="KW-0067">ATP-binding</keyword>
<dbReference type="Proteomes" id="UP001501822">
    <property type="component" value="Unassembled WGS sequence"/>
</dbReference>
<keyword evidence="4 7" id="KW-0547">Nucleotide-binding</keyword>
<reference evidence="10 11" key="1">
    <citation type="journal article" date="2019" name="Int. J. Syst. Evol. Microbiol.">
        <title>The Global Catalogue of Microorganisms (GCM) 10K type strain sequencing project: providing services to taxonomists for standard genome sequencing and annotation.</title>
        <authorList>
            <consortium name="The Broad Institute Genomics Platform"/>
            <consortium name="The Broad Institute Genome Sequencing Center for Infectious Disease"/>
            <person name="Wu L."/>
            <person name="Ma J."/>
        </authorList>
    </citation>
    <scope>NUCLEOTIDE SEQUENCE [LARGE SCALE GENOMIC DNA]</scope>
    <source>
        <strain evidence="10 11">JCM 3146</strain>
    </source>
</reference>
<keyword evidence="2" id="KW-0723">Serine/threonine-protein kinase</keyword>
<dbReference type="Pfam" id="PF00069">
    <property type="entry name" value="Pkinase"/>
    <property type="match status" value="1"/>
</dbReference>
<dbReference type="EC" id="2.7.11.1" evidence="1"/>
<feature type="binding site" evidence="7">
    <location>
        <position position="42"/>
    </location>
    <ligand>
        <name>ATP</name>
        <dbReference type="ChEBI" id="CHEBI:30616"/>
    </ligand>
</feature>